<dbReference type="Proteomes" id="UP000681722">
    <property type="component" value="Unassembled WGS sequence"/>
</dbReference>
<protein>
    <submittedName>
        <fullName evidence="3">Uncharacterized protein</fullName>
    </submittedName>
</protein>
<name>A0A814TWQ4_9BILA</name>
<dbReference type="EMBL" id="CAJNOQ010007413">
    <property type="protein sequence ID" value="CAF1167836.1"/>
    <property type="molecule type" value="Genomic_DNA"/>
</dbReference>
<keyword evidence="1" id="KW-0472">Membrane</keyword>
<evidence type="ECO:0000313" key="3">
    <source>
        <dbReference type="EMBL" id="CAF1167836.1"/>
    </source>
</evidence>
<organism evidence="3 6">
    <name type="scientific">Didymodactylos carnosus</name>
    <dbReference type="NCBI Taxonomy" id="1234261"/>
    <lineage>
        <taxon>Eukaryota</taxon>
        <taxon>Metazoa</taxon>
        <taxon>Spiralia</taxon>
        <taxon>Gnathifera</taxon>
        <taxon>Rotifera</taxon>
        <taxon>Eurotatoria</taxon>
        <taxon>Bdelloidea</taxon>
        <taxon>Philodinida</taxon>
        <taxon>Philodinidae</taxon>
        <taxon>Didymodactylos</taxon>
    </lineage>
</organism>
<dbReference type="Proteomes" id="UP000677228">
    <property type="component" value="Unassembled WGS sequence"/>
</dbReference>
<dbReference type="EMBL" id="CAJOBA010005880">
    <property type="protein sequence ID" value="CAF3757053.1"/>
    <property type="molecule type" value="Genomic_DNA"/>
</dbReference>
<keyword evidence="1" id="KW-1133">Transmembrane helix</keyword>
<gene>
    <name evidence="3" type="ORF">GPM918_LOCUS22021</name>
    <name evidence="2" type="ORF">OVA965_LOCUS13868</name>
    <name evidence="5" type="ORF">SRO942_LOCUS22017</name>
    <name evidence="4" type="ORF">TMI583_LOCUS13871</name>
</gene>
<evidence type="ECO:0000313" key="4">
    <source>
        <dbReference type="EMBL" id="CAF3757053.1"/>
    </source>
</evidence>
<evidence type="ECO:0000313" key="2">
    <source>
        <dbReference type="EMBL" id="CAF0986784.1"/>
    </source>
</evidence>
<dbReference type="EMBL" id="CAJNOK010005873">
    <property type="protein sequence ID" value="CAF0986784.1"/>
    <property type="molecule type" value="Genomic_DNA"/>
</dbReference>
<dbReference type="AlphaFoldDB" id="A0A814TWQ4"/>
<evidence type="ECO:0000256" key="1">
    <source>
        <dbReference type="SAM" id="Phobius"/>
    </source>
</evidence>
<evidence type="ECO:0000313" key="5">
    <source>
        <dbReference type="EMBL" id="CAF3931472.1"/>
    </source>
</evidence>
<reference evidence="3" key="1">
    <citation type="submission" date="2021-02" db="EMBL/GenBank/DDBJ databases">
        <authorList>
            <person name="Nowell W R."/>
        </authorList>
    </citation>
    <scope>NUCLEOTIDE SEQUENCE</scope>
</reference>
<dbReference type="Proteomes" id="UP000682733">
    <property type="component" value="Unassembled WGS sequence"/>
</dbReference>
<dbReference type="OrthoDB" id="2423195at2759"/>
<accession>A0A814TWQ4</accession>
<dbReference type="Proteomes" id="UP000663829">
    <property type="component" value="Unassembled WGS sequence"/>
</dbReference>
<keyword evidence="6" id="KW-1185">Reference proteome</keyword>
<comment type="caution">
    <text evidence="3">The sequence shown here is derived from an EMBL/GenBank/DDBJ whole genome shotgun (WGS) entry which is preliminary data.</text>
</comment>
<sequence>MKRGNAAKIGAVINKKYVKRLVQYHRSDNNLSREEAFYRFIAQWIKETISDVTPTSLLRALETNFNGIERCQFERLVAIFFKSISDECNIDFRMPKESEYQSSVVVLHDSMQLESTRRRLYGRYKLVIDESEDESVARFLFEEGYTKSTIYSILLTLIKNSKQLLPQQKVQQSLTIQELHDTDDNKSSNNTADFEQNRLTTSNSITFLNIHQYTQLTIKSKSVIEQNPLDLQQCLLCTILCKLLQLVSPESLVLKLPSFEDSVSNWISKIYFHDQEHFSVENFIRILTSPSDNDLQFDVLNQNNNQIPLNITTKITIFTRTNASVDDSNHPSTSTNQLLANYSKRLETINLASNSSSYKVWCICQRIALTLYLKLVFIIIVLVSLKIMSCYTSELYLLLKNLPMLKSFTCMYEMC</sequence>
<keyword evidence="1" id="KW-0812">Transmembrane</keyword>
<evidence type="ECO:0000313" key="6">
    <source>
        <dbReference type="Proteomes" id="UP000663829"/>
    </source>
</evidence>
<proteinExistence type="predicted"/>
<feature type="transmembrane region" description="Helical" evidence="1">
    <location>
        <begin position="371"/>
        <end position="399"/>
    </location>
</feature>
<dbReference type="EMBL" id="CAJOBC010007412">
    <property type="protein sequence ID" value="CAF3931472.1"/>
    <property type="molecule type" value="Genomic_DNA"/>
</dbReference>